<evidence type="ECO:0000313" key="2">
    <source>
        <dbReference type="EMBL" id="ACL15615.1"/>
    </source>
</evidence>
<dbReference type="Proteomes" id="UP000002457">
    <property type="component" value="Chromosome"/>
</dbReference>
<dbReference type="HOGENOM" id="CLU_2056084_0_0_2"/>
<dbReference type="AlphaFoldDB" id="B8GJ42"/>
<protein>
    <submittedName>
        <fullName evidence="2">Uncharacterized protein</fullName>
    </submittedName>
</protein>
<keyword evidence="3" id="KW-1185">Reference proteome</keyword>
<keyword evidence="1" id="KW-0472">Membrane</keyword>
<accession>B8GJ42</accession>
<feature type="transmembrane region" description="Helical" evidence="1">
    <location>
        <begin position="57"/>
        <end position="75"/>
    </location>
</feature>
<reference evidence="2 3" key="1">
    <citation type="journal article" date="2015" name="Genome Announc.">
        <title>Complete Genome Sequence of Methanosphaerula palustris E1-9CT, a Hydrogenotrophic Methanogen Isolated from a Minerotrophic Fen Peatland.</title>
        <authorList>
            <person name="Cadillo-Quiroz H."/>
            <person name="Browne P."/>
            <person name="Kyrpides N."/>
            <person name="Woyke T."/>
            <person name="Goodwin L."/>
            <person name="Detter C."/>
            <person name="Yavitt J.B."/>
            <person name="Zinder S.H."/>
        </authorList>
    </citation>
    <scope>NUCLEOTIDE SEQUENCE [LARGE SCALE GENOMIC DNA]</scope>
    <source>
        <strain evidence="3">ATCC BAA-1556 / DSM 19958 / E1-9c</strain>
    </source>
</reference>
<name>B8GJ42_METPE</name>
<proteinExistence type="predicted"/>
<dbReference type="RefSeq" id="WP_012616934.1">
    <property type="nucleotide sequence ID" value="NC_011832.1"/>
</dbReference>
<keyword evidence="1" id="KW-0812">Transmembrane</keyword>
<organism evidence="2 3">
    <name type="scientific">Methanosphaerula palustris (strain ATCC BAA-1556 / DSM 19958 / E1-9c)</name>
    <dbReference type="NCBI Taxonomy" id="521011"/>
    <lineage>
        <taxon>Archaea</taxon>
        <taxon>Methanobacteriati</taxon>
        <taxon>Methanobacteriota</taxon>
        <taxon>Stenosarchaea group</taxon>
        <taxon>Methanomicrobia</taxon>
        <taxon>Methanomicrobiales</taxon>
        <taxon>Methanoregulaceae</taxon>
        <taxon>Methanosphaerula</taxon>
    </lineage>
</organism>
<gene>
    <name evidence="2" type="ordered locus">Mpal_0231</name>
</gene>
<evidence type="ECO:0000313" key="3">
    <source>
        <dbReference type="Proteomes" id="UP000002457"/>
    </source>
</evidence>
<dbReference type="GeneID" id="7270616"/>
<feature type="transmembrane region" description="Helical" evidence="1">
    <location>
        <begin position="22"/>
        <end position="42"/>
    </location>
</feature>
<dbReference type="EMBL" id="CP001338">
    <property type="protein sequence ID" value="ACL15615.1"/>
    <property type="molecule type" value="Genomic_DNA"/>
</dbReference>
<evidence type="ECO:0000256" key="1">
    <source>
        <dbReference type="SAM" id="Phobius"/>
    </source>
</evidence>
<sequence length="119" mass="13332" precursor="true">MLYHPFTIVNVELSMKSKRNKLVTSVITLWVLTLVLTVFVFAEKVHEGHLPERNDRGVLALITLLGISGGILTRTRPTSLPAGKNTDSYKIDKYNLIDTISQRSPDQMMMAPITCMPSM</sequence>
<dbReference type="KEGG" id="mpl:Mpal_0231"/>
<keyword evidence="1" id="KW-1133">Transmembrane helix</keyword>